<dbReference type="GO" id="GO:0045089">
    <property type="term" value="P:positive regulation of innate immune response"/>
    <property type="evidence" value="ECO:0007669"/>
    <property type="project" value="TreeGrafter"/>
</dbReference>
<evidence type="ECO:0000256" key="1">
    <source>
        <dbReference type="ARBA" id="ARBA00004496"/>
    </source>
</evidence>
<evidence type="ECO:0000313" key="16">
    <source>
        <dbReference type="Proteomes" id="UP000579812"/>
    </source>
</evidence>
<protein>
    <recommendedName>
        <fullName evidence="9">FAS-associated death domain protein</fullName>
    </recommendedName>
    <alternativeName>
        <fullName evidence="11">FAS-associating death domain-containing protein</fullName>
    </alternativeName>
    <alternativeName>
        <fullName evidence="10">Fas-associated death domain protein</fullName>
    </alternativeName>
</protein>
<dbReference type="EMBL" id="JAAMOB010000007">
    <property type="protein sequence ID" value="KAF4110645.1"/>
    <property type="molecule type" value="Genomic_DNA"/>
</dbReference>
<evidence type="ECO:0000256" key="11">
    <source>
        <dbReference type="ARBA" id="ARBA00075696"/>
    </source>
</evidence>
<evidence type="ECO:0000259" key="13">
    <source>
        <dbReference type="PROSITE" id="PS50017"/>
    </source>
</evidence>
<dbReference type="Gene3D" id="1.10.533.10">
    <property type="entry name" value="Death Domain, Fas"/>
    <property type="match status" value="2"/>
</dbReference>
<evidence type="ECO:0000256" key="12">
    <source>
        <dbReference type="SAM" id="Coils"/>
    </source>
</evidence>
<dbReference type="PANTHER" id="PTHR15077">
    <property type="entry name" value="FAS-ASSOCIATING DEATH DOMAIN-CONTAINING PROTEIN FADD"/>
    <property type="match status" value="1"/>
</dbReference>
<name>A0A7J6CVT7_9TELE</name>
<dbReference type="GO" id="GO:0031265">
    <property type="term" value="C:CD95 death-inducing signaling complex"/>
    <property type="evidence" value="ECO:0007669"/>
    <property type="project" value="TreeGrafter"/>
</dbReference>
<dbReference type="CDD" id="cd08336">
    <property type="entry name" value="DED_FADD"/>
    <property type="match status" value="1"/>
</dbReference>
<dbReference type="InterPro" id="IPR016729">
    <property type="entry name" value="FADD"/>
</dbReference>
<comment type="subunit">
    <text evidence="8">Can self-associate. Component of the AIM2 PANoptosome complex, a multiprotein complex that drives inflammatory cell death (PANoptosis). Component of the death-induced signaling complex (DISC) composed of cell surface receptor FAS/CD95 or TNFRSF1A, adapter protein FADD and the CASP8 protease; recruitment of CASP8 to the complex is required for processing of CASP8 into the p18 and p10 subunits. Interacts (via death domain) with FAS (via death domain). Interacts directly (via DED domain) with NOL3 (via CARD domain); inhibits death-inducing signaling complex (DISC) assembly by inhibiting the increase in FAS-FADD binding induced by FAS activation. Interacts with CFLAR, PEA15 and MBD4. When phosphorylated, part of a complex containing HIPK3 and FAS. May interact with MAVS/IPS1. Interacts with MOCV v-CFLAR protein and PIDD1. Interacts with RIPK1 and TRADD. Interacts with stimulated TNFRSF10B. Interacts with DDX24.</text>
</comment>
<evidence type="ECO:0000256" key="6">
    <source>
        <dbReference type="ARBA" id="ARBA00022859"/>
    </source>
</evidence>
<dbReference type="FunFam" id="1.10.533.10:FF:000062">
    <property type="entry name" value="Fas-associated via death domain"/>
    <property type="match status" value="1"/>
</dbReference>
<keyword evidence="6" id="KW-0391">Immunity</keyword>
<sequence length="200" mass="23117">MLAFKHIMDNSKFRAMLLTISDKLTEDNVTNLKFLCPEIGKKKLEKINKGIDLFECLIERAAIGPDNTELLRRHLNQIGQTVLLNIIDDYERGVTGSPPDVPDPEAREKINIATEVIVEHLGKKWRQFGRKLGLQDTQLEGIQEKHSRDLEEQVRELIKQWMKMRRENARVEDLIKALRDCKQNLTADLVEKNLKELGAH</sequence>
<dbReference type="AlphaFoldDB" id="A0A7J6CVT7"/>
<dbReference type="GO" id="GO:2001238">
    <property type="term" value="P:positive regulation of extrinsic apoptotic signaling pathway"/>
    <property type="evidence" value="ECO:0007669"/>
    <property type="project" value="UniProtKB-ARBA"/>
</dbReference>
<evidence type="ECO:0000259" key="14">
    <source>
        <dbReference type="PROSITE" id="PS50168"/>
    </source>
</evidence>
<dbReference type="GO" id="GO:0045087">
    <property type="term" value="P:innate immune response"/>
    <property type="evidence" value="ECO:0007669"/>
    <property type="project" value="UniProtKB-KW"/>
</dbReference>
<comment type="subcellular location">
    <subcellularLocation>
        <location evidence="1">Cytoplasm</location>
    </subcellularLocation>
</comment>
<evidence type="ECO:0000256" key="9">
    <source>
        <dbReference type="ARBA" id="ARBA00069996"/>
    </source>
</evidence>
<evidence type="ECO:0000256" key="5">
    <source>
        <dbReference type="ARBA" id="ARBA00022703"/>
    </source>
</evidence>
<accession>A0A7J6CVT7</accession>
<evidence type="ECO:0000256" key="8">
    <source>
        <dbReference type="ARBA" id="ARBA00066149"/>
    </source>
</evidence>
<keyword evidence="4" id="KW-0399">Innate immunity</keyword>
<evidence type="ECO:0000313" key="15">
    <source>
        <dbReference type="EMBL" id="KAF4110645.1"/>
    </source>
</evidence>
<dbReference type="GO" id="GO:0030674">
    <property type="term" value="F:protein-macromolecule adaptor activity"/>
    <property type="evidence" value="ECO:0007669"/>
    <property type="project" value="UniProtKB-ARBA"/>
</dbReference>
<dbReference type="GO" id="GO:0005123">
    <property type="term" value="F:death receptor binding"/>
    <property type="evidence" value="ECO:0007669"/>
    <property type="project" value="TreeGrafter"/>
</dbReference>
<dbReference type="PROSITE" id="PS50168">
    <property type="entry name" value="DED"/>
    <property type="match status" value="1"/>
</dbReference>
<keyword evidence="2" id="KW-0963">Cytoplasm</keyword>
<dbReference type="GO" id="GO:0089720">
    <property type="term" value="F:caspase binding"/>
    <property type="evidence" value="ECO:0007669"/>
    <property type="project" value="TreeGrafter"/>
</dbReference>
<comment type="function">
    <text evidence="7">Apoptotic adapter molecule that recruits caspases CASP8 or CASP10 to the activated FAS/CD95 or TNFRSF1A/TNFR-1 receptors. The resulting aggregate called the death-inducing signaling complex (DISC) performs CASP8 proteolytic activation. Active CASP8 initiates the subsequent cascade of caspases mediating apoptosis. Involved in interferon-mediated antiviral immune response, playing a role in the positive regulation of interferon signaling.</text>
</comment>
<organism evidence="15 16">
    <name type="scientific">Onychostoma macrolepis</name>
    <dbReference type="NCBI Taxonomy" id="369639"/>
    <lineage>
        <taxon>Eukaryota</taxon>
        <taxon>Metazoa</taxon>
        <taxon>Chordata</taxon>
        <taxon>Craniata</taxon>
        <taxon>Vertebrata</taxon>
        <taxon>Euteleostomi</taxon>
        <taxon>Actinopterygii</taxon>
        <taxon>Neopterygii</taxon>
        <taxon>Teleostei</taxon>
        <taxon>Ostariophysi</taxon>
        <taxon>Cypriniformes</taxon>
        <taxon>Cyprinidae</taxon>
        <taxon>Acrossocheilinae</taxon>
        <taxon>Onychostoma</taxon>
    </lineage>
</organism>
<dbReference type="GO" id="GO:0097191">
    <property type="term" value="P:extrinsic apoptotic signaling pathway"/>
    <property type="evidence" value="ECO:0007669"/>
    <property type="project" value="TreeGrafter"/>
</dbReference>
<dbReference type="PANTHER" id="PTHR15077:SF10">
    <property type="entry name" value="FAS-ASSOCIATED DEATH DOMAIN PROTEIN"/>
    <property type="match status" value="1"/>
</dbReference>
<proteinExistence type="predicted"/>
<dbReference type="FunFam" id="1.10.533.10:FF:000059">
    <property type="entry name" value="Fas-associated via death domain"/>
    <property type="match status" value="1"/>
</dbReference>
<dbReference type="InterPro" id="IPR011029">
    <property type="entry name" value="DEATH-like_dom_sf"/>
</dbReference>
<gene>
    <name evidence="15" type="ORF">G5714_007676</name>
</gene>
<keyword evidence="16" id="KW-1185">Reference proteome</keyword>
<reference evidence="15 16" key="1">
    <citation type="submission" date="2020-04" db="EMBL/GenBank/DDBJ databases">
        <title>Chromosome-level genome assembly of a cyprinid fish Onychostoma macrolepis by integration of Nanopore Sequencing, Bionano and Hi-C technology.</title>
        <authorList>
            <person name="Wang D."/>
        </authorList>
    </citation>
    <scope>NUCLEOTIDE SEQUENCE [LARGE SCALE GENOMIC DNA]</scope>
    <source>
        <strain evidence="15">SWU-2019</strain>
        <tissue evidence="15">Muscle</tissue>
    </source>
</reference>
<keyword evidence="5" id="KW-0053">Apoptosis</keyword>
<dbReference type="GO" id="GO:0001819">
    <property type="term" value="P:positive regulation of cytokine production"/>
    <property type="evidence" value="ECO:0007669"/>
    <property type="project" value="UniProtKB-ARBA"/>
</dbReference>
<dbReference type="GO" id="GO:0005737">
    <property type="term" value="C:cytoplasm"/>
    <property type="evidence" value="ECO:0007669"/>
    <property type="project" value="UniProtKB-SubCell"/>
</dbReference>
<dbReference type="CDD" id="cd08306">
    <property type="entry name" value="Death_FADD"/>
    <property type="match status" value="1"/>
</dbReference>
<dbReference type="Pfam" id="PF01335">
    <property type="entry name" value="DED"/>
    <property type="match status" value="1"/>
</dbReference>
<dbReference type="Proteomes" id="UP000579812">
    <property type="component" value="Unassembled WGS sequence"/>
</dbReference>
<dbReference type="InterPro" id="IPR000488">
    <property type="entry name" value="Death_dom"/>
</dbReference>
<keyword evidence="3" id="KW-0597">Phosphoprotein</keyword>
<dbReference type="PROSITE" id="PS50017">
    <property type="entry name" value="DEATH_DOMAIN"/>
    <property type="match status" value="1"/>
</dbReference>
<evidence type="ECO:0000256" key="10">
    <source>
        <dbReference type="ARBA" id="ARBA00071128"/>
    </source>
</evidence>
<dbReference type="Pfam" id="PF00531">
    <property type="entry name" value="Death"/>
    <property type="match status" value="1"/>
</dbReference>
<dbReference type="SMART" id="SM00031">
    <property type="entry name" value="DED"/>
    <property type="match status" value="1"/>
</dbReference>
<feature type="domain" description="Death" evidence="13">
    <location>
        <begin position="110"/>
        <end position="194"/>
    </location>
</feature>
<dbReference type="OrthoDB" id="100767at2759"/>
<keyword evidence="12" id="KW-0175">Coiled coil</keyword>
<feature type="coiled-coil region" evidence="12">
    <location>
        <begin position="147"/>
        <end position="184"/>
    </location>
</feature>
<evidence type="ECO:0000256" key="7">
    <source>
        <dbReference type="ARBA" id="ARBA00059068"/>
    </source>
</evidence>
<comment type="caution">
    <text evidence="15">The sequence shown here is derived from an EMBL/GenBank/DDBJ whole genome shotgun (WGS) entry which is preliminary data.</text>
</comment>
<evidence type="ECO:0000256" key="3">
    <source>
        <dbReference type="ARBA" id="ARBA00022553"/>
    </source>
</evidence>
<evidence type="ECO:0000256" key="4">
    <source>
        <dbReference type="ARBA" id="ARBA00022588"/>
    </source>
</evidence>
<evidence type="ECO:0000256" key="2">
    <source>
        <dbReference type="ARBA" id="ARBA00022490"/>
    </source>
</evidence>
<feature type="domain" description="DED" evidence="14">
    <location>
        <begin position="12"/>
        <end position="89"/>
    </location>
</feature>
<dbReference type="SUPFAM" id="SSF47986">
    <property type="entry name" value="DEATH domain"/>
    <property type="match status" value="1"/>
</dbReference>
<dbReference type="SMART" id="SM00005">
    <property type="entry name" value="DEATH"/>
    <property type="match status" value="1"/>
</dbReference>
<dbReference type="InterPro" id="IPR001875">
    <property type="entry name" value="DED_dom"/>
</dbReference>